<feature type="compositionally biased region" description="Basic and acidic residues" evidence="1">
    <location>
        <begin position="684"/>
        <end position="703"/>
    </location>
</feature>
<feature type="domain" description="Autotransporter" evidence="3">
    <location>
        <begin position="753"/>
        <end position="1023"/>
    </location>
</feature>
<dbReference type="Gene3D" id="2.160.20.20">
    <property type="match status" value="1"/>
</dbReference>
<keyword evidence="5" id="KW-1185">Reference proteome</keyword>
<evidence type="ECO:0000259" key="3">
    <source>
        <dbReference type="PROSITE" id="PS51208"/>
    </source>
</evidence>
<dbReference type="PANTHER" id="PTHR35037">
    <property type="entry name" value="C-TERMINAL REGION OF AIDA-LIKE PROTEIN"/>
    <property type="match status" value="1"/>
</dbReference>
<dbReference type="CDD" id="cd01344">
    <property type="entry name" value="PL2_Passenger_AT"/>
    <property type="match status" value="1"/>
</dbReference>
<feature type="region of interest" description="Disordered" evidence="1">
    <location>
        <begin position="684"/>
        <end position="713"/>
    </location>
</feature>
<dbReference type="SUPFAM" id="SSF103515">
    <property type="entry name" value="Autotransporter"/>
    <property type="match status" value="1"/>
</dbReference>
<dbReference type="SMART" id="SM00869">
    <property type="entry name" value="Autotransporter"/>
    <property type="match status" value="1"/>
</dbReference>
<name>D1AFP2_SEBTE</name>
<dbReference type="EMBL" id="CP001739">
    <property type="protein sequence ID" value="ACZ07927.1"/>
    <property type="molecule type" value="Genomic_DNA"/>
</dbReference>
<accession>D1AFP2</accession>
<dbReference type="PROSITE" id="PS51208">
    <property type="entry name" value="AUTOTRANSPORTER"/>
    <property type="match status" value="1"/>
</dbReference>
<sequence>MKIKNTLKNKLGVLSFFLSAAAVPEAKNIYEVSGTDFTQTIWNNSAGSTPKYGDDVTITTSGSGNGAGIGANAGVYSNIGGDIIVGDRLTIKTIGAAADAVRTNPSGTNDYNNSTGVVTIGNNLTVRVSGVSADGINANGQSKVVVGNDADLTVGGLAGYAVRANHGSEVIVGNNMKVEINAGSSYAVYTDRATASTTGYTGGSSIEIGENSDIKTTGSSAHAVYLNNINSSILMRDNGTILTNGNNSDGFVISANGSGGIITIGNNFSVETLKDKSDGIVTAKDGAVKTGNDFSIITNANESTGITAKDSSRIETGSNTVINTRGNKSHGIFLSSKDAGVSSNSISIETTGGLSDGILVSSGGNVTAGILNIETSDPSSYGLHLIGDSSNVNSIYGGRIHSEGTAVKFQTNSAGSDGQKVTLRGVTLTNNGIAASVITGSASDVDNAGNLIQVGGLTAINGNADQVVDSTLSLYDSTAAAGGSKELLNVSNGSIFTFNNDNTVLTGDIETDSTSYVTVNLKNNSSFSGTINNVNNINILDLNIVSSTWEITDDSWIRDLNNSGKVVFSDTGKILTVNGDYIGNSGVLNIKTILEDDNSITDKLHVKGNTSGETLVNIEKAGGNGAATDEGIRIIEVEGNSAGNFSLSAPVQAGIYEYNLYKGGVTTPNDGDWYLRSYYYEAPKEPEKPVDPEKPEESKEPEKVIPPPINSQEPVITYRPGISNYVSGQKANAEQGMLQLSTYHQRMGKQEKEYAEDKQMWIRAYGSHQHNDGKKRFDYEQTITGMQFGMDLYNNVNSKSTTDRAGLILDYSYANARFFDDLRSEKNTGRMHAQSTAFGGYYTKITNDSAYFDIVGIVGLLNNGFKDSYGEKSAQDGWRTGISLETGYPFVSNSGWGLEPQLQLAYQHTHYSSFSDSYSDIEGYNADMLRGRGGFRVFKDIGNNGSQLYGVANIIHDFTDFKDLKIDGTSIGEEYDKSYGEAGVGFNLKTTEKSSIYGDMRYQKSFGGNMDNATFSIGFKKEF</sequence>
<dbReference type="PANTHER" id="PTHR35037:SF2">
    <property type="match status" value="1"/>
</dbReference>
<evidence type="ECO:0000256" key="1">
    <source>
        <dbReference type="SAM" id="MobiDB-lite"/>
    </source>
</evidence>
<reference evidence="5" key="1">
    <citation type="submission" date="2009-09" db="EMBL/GenBank/DDBJ databases">
        <title>The complete chromosome of Sebaldella termitidis ATCC 33386.</title>
        <authorList>
            <consortium name="US DOE Joint Genome Institute (JGI-PGF)"/>
            <person name="Lucas S."/>
            <person name="Copeland A."/>
            <person name="Lapidus A."/>
            <person name="Glavina del Rio T."/>
            <person name="Dalin E."/>
            <person name="Tice H."/>
            <person name="Bruce D."/>
            <person name="Goodwin L."/>
            <person name="Pitluck S."/>
            <person name="Kyrpides N."/>
            <person name="Mavromatis K."/>
            <person name="Ivanova N."/>
            <person name="Mikhailova N."/>
            <person name="Sims D."/>
            <person name="Meincke L."/>
            <person name="Brettin T."/>
            <person name="Detter J.C."/>
            <person name="Han C."/>
            <person name="Larimer F."/>
            <person name="Land M."/>
            <person name="Hauser L."/>
            <person name="Markowitz V."/>
            <person name="Cheng J.F."/>
            <person name="Hugenholtz P."/>
            <person name="Woyke T."/>
            <person name="Wu D."/>
            <person name="Eisen J.A."/>
        </authorList>
    </citation>
    <scope>NUCLEOTIDE SEQUENCE [LARGE SCALE GENOMIC DNA]</scope>
    <source>
        <strain evidence="5">ATCC 33386 / NCTC 11300</strain>
    </source>
</reference>
<dbReference type="RefSeq" id="WP_012860523.1">
    <property type="nucleotide sequence ID" value="NC_013517.1"/>
</dbReference>
<dbReference type="InterPro" id="IPR011050">
    <property type="entry name" value="Pectin_lyase_fold/virulence"/>
</dbReference>
<organism evidence="4 5">
    <name type="scientific">Sebaldella termitidis (strain ATCC 33386 / NCTC 11300)</name>
    <dbReference type="NCBI Taxonomy" id="526218"/>
    <lineage>
        <taxon>Bacteria</taxon>
        <taxon>Fusobacteriati</taxon>
        <taxon>Fusobacteriota</taxon>
        <taxon>Fusobacteriia</taxon>
        <taxon>Fusobacteriales</taxon>
        <taxon>Leptotrichiaceae</taxon>
        <taxon>Sebaldella</taxon>
    </lineage>
</organism>
<keyword evidence="2" id="KW-0732">Signal</keyword>
<dbReference type="HOGENOM" id="CLU_295582_0_0_0"/>
<dbReference type="Gene3D" id="2.40.128.130">
    <property type="entry name" value="Autotransporter beta-domain"/>
    <property type="match status" value="1"/>
</dbReference>
<dbReference type="Pfam" id="PF03797">
    <property type="entry name" value="Autotransporter"/>
    <property type="match status" value="1"/>
</dbReference>
<dbReference type="InterPro" id="IPR036709">
    <property type="entry name" value="Autotransporte_beta_dom_sf"/>
</dbReference>
<proteinExistence type="predicted"/>
<dbReference type="NCBIfam" id="TIGR01414">
    <property type="entry name" value="autotrans_barl"/>
    <property type="match status" value="1"/>
</dbReference>
<dbReference type="GO" id="GO:0019867">
    <property type="term" value="C:outer membrane"/>
    <property type="evidence" value="ECO:0007669"/>
    <property type="project" value="InterPro"/>
</dbReference>
<evidence type="ECO:0000313" key="5">
    <source>
        <dbReference type="Proteomes" id="UP000000845"/>
    </source>
</evidence>
<dbReference type="InterPro" id="IPR005546">
    <property type="entry name" value="Autotransporte_beta"/>
</dbReference>
<dbReference type="AlphaFoldDB" id="D1AFP2"/>
<protein>
    <submittedName>
        <fullName evidence="4">Outer membrane autotransporter barrel domain protein</fullName>
    </submittedName>
</protein>
<dbReference type="InterPro" id="IPR043990">
    <property type="entry name" value="AC_1"/>
</dbReference>
<dbReference type="Pfam" id="PF18883">
    <property type="entry name" value="AC_1"/>
    <property type="match status" value="1"/>
</dbReference>
<dbReference type="KEGG" id="str:Sterm_1059"/>
<dbReference type="InterPro" id="IPR051551">
    <property type="entry name" value="Autotransporter_adhesion"/>
</dbReference>
<dbReference type="SUPFAM" id="SSF51126">
    <property type="entry name" value="Pectin lyase-like"/>
    <property type="match status" value="1"/>
</dbReference>
<dbReference type="eggNOG" id="COG3468">
    <property type="taxonomic scope" value="Bacteria"/>
</dbReference>
<dbReference type="InterPro" id="IPR006315">
    <property type="entry name" value="OM_autotransptr_brl_dom"/>
</dbReference>
<evidence type="ECO:0000256" key="2">
    <source>
        <dbReference type="SAM" id="SignalP"/>
    </source>
</evidence>
<evidence type="ECO:0000313" key="4">
    <source>
        <dbReference type="EMBL" id="ACZ07927.1"/>
    </source>
</evidence>
<dbReference type="InterPro" id="IPR012332">
    <property type="entry name" value="Autotransporter_pectin_lyase_C"/>
</dbReference>
<feature type="signal peptide" evidence="2">
    <location>
        <begin position="1"/>
        <end position="20"/>
    </location>
</feature>
<gene>
    <name evidence="4" type="ordered locus">Sterm_1059</name>
</gene>
<dbReference type="Proteomes" id="UP000000845">
    <property type="component" value="Chromosome"/>
</dbReference>
<reference evidence="4 5" key="2">
    <citation type="journal article" date="2010" name="Stand. Genomic Sci.">
        <title>Complete genome sequence of Sebaldella termitidis type strain (NCTC 11300).</title>
        <authorList>
            <person name="Harmon-Smith M."/>
            <person name="Celia L."/>
            <person name="Chertkov O."/>
            <person name="Lapidus A."/>
            <person name="Copeland A."/>
            <person name="Glavina Del Rio T."/>
            <person name="Nolan M."/>
            <person name="Lucas S."/>
            <person name="Tice H."/>
            <person name="Cheng J.F."/>
            <person name="Han C."/>
            <person name="Detter J.C."/>
            <person name="Bruce D."/>
            <person name="Goodwin L."/>
            <person name="Pitluck S."/>
            <person name="Pati A."/>
            <person name="Liolios K."/>
            <person name="Ivanova N."/>
            <person name="Mavromatis K."/>
            <person name="Mikhailova N."/>
            <person name="Chen A."/>
            <person name="Palaniappan K."/>
            <person name="Land M."/>
            <person name="Hauser L."/>
            <person name="Chang Y.J."/>
            <person name="Jeffries C.D."/>
            <person name="Brettin T."/>
            <person name="Goker M."/>
            <person name="Beck B."/>
            <person name="Bristow J."/>
            <person name="Eisen J.A."/>
            <person name="Markowitz V."/>
            <person name="Hugenholtz P."/>
            <person name="Kyrpides N.C."/>
            <person name="Klenk H.P."/>
            <person name="Chen F."/>
        </authorList>
    </citation>
    <scope>NUCLEOTIDE SEQUENCE [LARGE SCALE GENOMIC DNA]</scope>
    <source>
        <strain evidence="5">ATCC 33386 / NCTC 11300</strain>
    </source>
</reference>
<dbReference type="STRING" id="526218.Sterm_1059"/>
<feature type="chain" id="PRO_5003019753" evidence="2">
    <location>
        <begin position="21"/>
        <end position="1023"/>
    </location>
</feature>